<dbReference type="AlphaFoldDB" id="A0AAN7CL34"/>
<feature type="compositionally biased region" description="Polar residues" evidence="1">
    <location>
        <begin position="52"/>
        <end position="65"/>
    </location>
</feature>
<evidence type="ECO:0000256" key="1">
    <source>
        <dbReference type="SAM" id="MobiDB-lite"/>
    </source>
</evidence>
<keyword evidence="3" id="KW-1185">Reference proteome</keyword>
<reference evidence="2" key="1">
    <citation type="journal article" date="2023" name="Mol. Phylogenet. Evol.">
        <title>Genome-scale phylogeny and comparative genomics of the fungal order Sordariales.</title>
        <authorList>
            <person name="Hensen N."/>
            <person name="Bonometti L."/>
            <person name="Westerberg I."/>
            <person name="Brannstrom I.O."/>
            <person name="Guillou S."/>
            <person name="Cros-Aarteil S."/>
            <person name="Calhoun S."/>
            <person name="Haridas S."/>
            <person name="Kuo A."/>
            <person name="Mondo S."/>
            <person name="Pangilinan J."/>
            <person name="Riley R."/>
            <person name="LaButti K."/>
            <person name="Andreopoulos B."/>
            <person name="Lipzen A."/>
            <person name="Chen C."/>
            <person name="Yan M."/>
            <person name="Daum C."/>
            <person name="Ng V."/>
            <person name="Clum A."/>
            <person name="Steindorff A."/>
            <person name="Ohm R.A."/>
            <person name="Martin F."/>
            <person name="Silar P."/>
            <person name="Natvig D.O."/>
            <person name="Lalanne C."/>
            <person name="Gautier V."/>
            <person name="Ament-Velasquez S.L."/>
            <person name="Kruys A."/>
            <person name="Hutchinson M.I."/>
            <person name="Powell A.J."/>
            <person name="Barry K."/>
            <person name="Miller A.N."/>
            <person name="Grigoriev I.V."/>
            <person name="Debuchy R."/>
            <person name="Gladieux P."/>
            <person name="Hiltunen Thoren M."/>
            <person name="Johannesson H."/>
        </authorList>
    </citation>
    <scope>NUCLEOTIDE SEQUENCE</scope>
    <source>
        <strain evidence="2">CBS 359.72</strain>
    </source>
</reference>
<feature type="region of interest" description="Disordered" evidence="1">
    <location>
        <begin position="1"/>
        <end position="78"/>
    </location>
</feature>
<gene>
    <name evidence="2" type="ORF">C7999DRAFT_18371</name>
</gene>
<feature type="compositionally biased region" description="Low complexity" evidence="1">
    <location>
        <begin position="33"/>
        <end position="51"/>
    </location>
</feature>
<organism evidence="2 3">
    <name type="scientific">Corynascus novoguineensis</name>
    <dbReference type="NCBI Taxonomy" id="1126955"/>
    <lineage>
        <taxon>Eukaryota</taxon>
        <taxon>Fungi</taxon>
        <taxon>Dikarya</taxon>
        <taxon>Ascomycota</taxon>
        <taxon>Pezizomycotina</taxon>
        <taxon>Sordariomycetes</taxon>
        <taxon>Sordariomycetidae</taxon>
        <taxon>Sordariales</taxon>
        <taxon>Chaetomiaceae</taxon>
        <taxon>Corynascus</taxon>
    </lineage>
</organism>
<evidence type="ECO:0000313" key="3">
    <source>
        <dbReference type="Proteomes" id="UP001303647"/>
    </source>
</evidence>
<evidence type="ECO:0000313" key="2">
    <source>
        <dbReference type="EMBL" id="KAK4243267.1"/>
    </source>
</evidence>
<sequence length="104" mass="11078">MAADCQKGPIPLVAASAASPKRPRPNFPIPKFPSLSVSRTSLRSPSLPSPSNVGGAQRSDNNMPQNDVIDISSDDESDELDFGSLWARHWHNFKSNSSAGTGMA</sequence>
<protein>
    <submittedName>
        <fullName evidence="2">Uncharacterized protein</fullName>
    </submittedName>
</protein>
<dbReference type="Proteomes" id="UP001303647">
    <property type="component" value="Unassembled WGS sequence"/>
</dbReference>
<proteinExistence type="predicted"/>
<name>A0AAN7CL34_9PEZI</name>
<accession>A0AAN7CL34</accession>
<comment type="caution">
    <text evidence="2">The sequence shown here is derived from an EMBL/GenBank/DDBJ whole genome shotgun (WGS) entry which is preliminary data.</text>
</comment>
<dbReference type="EMBL" id="MU857841">
    <property type="protein sequence ID" value="KAK4243267.1"/>
    <property type="molecule type" value="Genomic_DNA"/>
</dbReference>
<reference evidence="2" key="2">
    <citation type="submission" date="2023-05" db="EMBL/GenBank/DDBJ databases">
        <authorList>
            <consortium name="Lawrence Berkeley National Laboratory"/>
            <person name="Steindorff A."/>
            <person name="Hensen N."/>
            <person name="Bonometti L."/>
            <person name="Westerberg I."/>
            <person name="Brannstrom I.O."/>
            <person name="Guillou S."/>
            <person name="Cros-Aarteil S."/>
            <person name="Calhoun S."/>
            <person name="Haridas S."/>
            <person name="Kuo A."/>
            <person name="Mondo S."/>
            <person name="Pangilinan J."/>
            <person name="Riley R."/>
            <person name="Labutti K."/>
            <person name="Andreopoulos B."/>
            <person name="Lipzen A."/>
            <person name="Chen C."/>
            <person name="Yanf M."/>
            <person name="Daum C."/>
            <person name="Ng V."/>
            <person name="Clum A."/>
            <person name="Ohm R."/>
            <person name="Martin F."/>
            <person name="Silar P."/>
            <person name="Natvig D."/>
            <person name="Lalanne C."/>
            <person name="Gautier V."/>
            <person name="Ament-Velasquez S.L."/>
            <person name="Kruys A."/>
            <person name="Hutchinson M.I."/>
            <person name="Powell A.J."/>
            <person name="Barry K."/>
            <person name="Miller A.N."/>
            <person name="Grigoriev I.V."/>
            <person name="Debuchy R."/>
            <person name="Gladieux P."/>
            <person name="Thoren M.H."/>
            <person name="Johannesson H."/>
        </authorList>
    </citation>
    <scope>NUCLEOTIDE SEQUENCE</scope>
    <source>
        <strain evidence="2">CBS 359.72</strain>
    </source>
</reference>